<dbReference type="SMART" id="SM00255">
    <property type="entry name" value="TIR"/>
    <property type="match status" value="1"/>
</dbReference>
<keyword evidence="7" id="KW-1185">Reference proteome</keyword>
<dbReference type="InterPro" id="IPR000157">
    <property type="entry name" value="TIR_dom"/>
</dbReference>
<keyword evidence="3" id="KW-0520">NAD</keyword>
<evidence type="ECO:0000256" key="1">
    <source>
        <dbReference type="ARBA" id="ARBA00011982"/>
    </source>
</evidence>
<dbReference type="InterPro" id="IPR035897">
    <property type="entry name" value="Toll_tir_struct_dom_sf"/>
</dbReference>
<feature type="domain" description="TIR" evidence="6">
    <location>
        <begin position="12"/>
        <end position="144"/>
    </location>
</feature>
<dbReference type="PROSITE" id="PS50104">
    <property type="entry name" value="TIR"/>
    <property type="match status" value="1"/>
</dbReference>
<protein>
    <recommendedName>
        <fullName evidence="1">ADP-ribosyl cyclase/cyclic ADP-ribose hydrolase</fullName>
        <ecNumber evidence="1">3.2.2.6</ecNumber>
    </recommendedName>
</protein>
<keyword evidence="5" id="KW-0812">Transmembrane</keyword>
<keyword evidence="5" id="KW-0472">Membrane</keyword>
<evidence type="ECO:0000256" key="4">
    <source>
        <dbReference type="ARBA" id="ARBA00047304"/>
    </source>
</evidence>
<keyword evidence="5" id="KW-1133">Transmembrane helix</keyword>
<name>A0A6P8CLW2_PUNGR</name>
<organism evidence="7 8">
    <name type="scientific">Punica granatum</name>
    <name type="common">Pomegranate</name>
    <dbReference type="NCBI Taxonomy" id="22663"/>
    <lineage>
        <taxon>Eukaryota</taxon>
        <taxon>Viridiplantae</taxon>
        <taxon>Streptophyta</taxon>
        <taxon>Embryophyta</taxon>
        <taxon>Tracheophyta</taxon>
        <taxon>Spermatophyta</taxon>
        <taxon>Magnoliopsida</taxon>
        <taxon>eudicotyledons</taxon>
        <taxon>Gunneridae</taxon>
        <taxon>Pentapetalae</taxon>
        <taxon>rosids</taxon>
        <taxon>malvids</taxon>
        <taxon>Myrtales</taxon>
        <taxon>Lythraceae</taxon>
        <taxon>Punica</taxon>
    </lineage>
</organism>
<dbReference type="Pfam" id="PF01582">
    <property type="entry name" value="TIR"/>
    <property type="match status" value="1"/>
</dbReference>
<evidence type="ECO:0000313" key="8">
    <source>
        <dbReference type="RefSeq" id="XP_031384455.1"/>
    </source>
</evidence>
<dbReference type="PANTHER" id="PTHR32009">
    <property type="entry name" value="TMV RESISTANCE PROTEIN N-LIKE"/>
    <property type="match status" value="1"/>
</dbReference>
<evidence type="ECO:0000256" key="5">
    <source>
        <dbReference type="SAM" id="Phobius"/>
    </source>
</evidence>
<sequence length="348" mass="39513">MGLPYSPRTVKDQFEVFLSFRGPDSRQGLADVLYSEMRAVGIRVFRDDDELEMGDEIGEVLVAIETSRICVLILSKTFAASTWCLREVERMVELRKLIIPIFYTAGPDDVKLSTGLFKKDLKKHEKKHGKERVKKWEDSLKAVAMIKGREVKNTGYVEFSKSFVGDVQTKLKVQCLSMSNPSQPLISVHPDDELPLISADHVENQSSRDPNTIQPWVGAYFHRATPQAQLENLPDTQCKGKFLLRHTVAPLRSDIGDPDTIQPPALIERLLEEKGEAVRHGLRLQQELEDMLKRRRLQKTGLQTLTFSYEVALLAFLVGFTAGYLSVDATQNCVQIAFLRIFTLCFHY</sequence>
<dbReference type="EC" id="3.2.2.6" evidence="1"/>
<comment type="catalytic activity">
    <reaction evidence="4">
        <text>NAD(+) + H2O = ADP-D-ribose + nicotinamide + H(+)</text>
        <dbReference type="Rhea" id="RHEA:16301"/>
        <dbReference type="ChEBI" id="CHEBI:15377"/>
        <dbReference type="ChEBI" id="CHEBI:15378"/>
        <dbReference type="ChEBI" id="CHEBI:17154"/>
        <dbReference type="ChEBI" id="CHEBI:57540"/>
        <dbReference type="ChEBI" id="CHEBI:57967"/>
        <dbReference type="EC" id="3.2.2.6"/>
    </reaction>
    <physiologicalReaction direction="left-to-right" evidence="4">
        <dbReference type="Rhea" id="RHEA:16302"/>
    </physiologicalReaction>
</comment>
<reference evidence="7" key="1">
    <citation type="journal article" date="2020" name="Plant Biotechnol. J.">
        <title>The pomegranate (Punica granatum L.) draft genome dissects genetic divergence between soft- and hard-seeded cultivars.</title>
        <authorList>
            <person name="Luo X."/>
            <person name="Li H."/>
            <person name="Wu Z."/>
            <person name="Yao W."/>
            <person name="Zhao P."/>
            <person name="Cao D."/>
            <person name="Yu H."/>
            <person name="Li K."/>
            <person name="Poudel K."/>
            <person name="Zhao D."/>
            <person name="Zhang F."/>
            <person name="Xia X."/>
            <person name="Chen L."/>
            <person name="Wang Q."/>
            <person name="Jing D."/>
            <person name="Cao S."/>
        </authorList>
    </citation>
    <scope>NUCLEOTIDE SEQUENCE [LARGE SCALE GENOMIC DNA]</scope>
    <source>
        <strain evidence="7">cv. Tunisia</strain>
    </source>
</reference>
<gene>
    <name evidence="8" type="primary">LOC116198317</name>
</gene>
<proteinExistence type="predicted"/>
<evidence type="ECO:0000256" key="2">
    <source>
        <dbReference type="ARBA" id="ARBA00022801"/>
    </source>
</evidence>
<dbReference type="Proteomes" id="UP000515151">
    <property type="component" value="Chromosome 1"/>
</dbReference>
<accession>A0A6P8CLW2</accession>
<dbReference type="Gene3D" id="3.40.50.10140">
    <property type="entry name" value="Toll/interleukin-1 receptor homology (TIR) domain"/>
    <property type="match status" value="1"/>
</dbReference>
<evidence type="ECO:0000313" key="7">
    <source>
        <dbReference type="Proteomes" id="UP000515151"/>
    </source>
</evidence>
<keyword evidence="2" id="KW-0378">Hydrolase</keyword>
<evidence type="ECO:0000256" key="3">
    <source>
        <dbReference type="ARBA" id="ARBA00023027"/>
    </source>
</evidence>
<dbReference type="OrthoDB" id="1077887at2759"/>
<reference evidence="8" key="2">
    <citation type="submission" date="2025-08" db="UniProtKB">
        <authorList>
            <consortium name="RefSeq"/>
        </authorList>
    </citation>
    <scope>IDENTIFICATION</scope>
    <source>
        <tissue evidence="8">Leaf</tissue>
    </source>
</reference>
<dbReference type="GO" id="GO:0061809">
    <property type="term" value="F:NAD+ nucleosidase activity, cyclic ADP-ribose generating"/>
    <property type="evidence" value="ECO:0007669"/>
    <property type="project" value="UniProtKB-EC"/>
</dbReference>
<dbReference type="GeneID" id="116198317"/>
<dbReference type="RefSeq" id="XP_031384455.1">
    <property type="nucleotide sequence ID" value="XM_031528595.1"/>
</dbReference>
<dbReference type="AlphaFoldDB" id="A0A6P8CLW2"/>
<dbReference type="PANTHER" id="PTHR32009:SF39">
    <property type="entry name" value="TIR DOMAIN-CONTAINING PROTEIN"/>
    <property type="match status" value="1"/>
</dbReference>
<evidence type="ECO:0000259" key="6">
    <source>
        <dbReference type="PROSITE" id="PS50104"/>
    </source>
</evidence>
<dbReference type="SUPFAM" id="SSF52200">
    <property type="entry name" value="Toll/Interleukin receptor TIR domain"/>
    <property type="match status" value="1"/>
</dbReference>
<feature type="transmembrane region" description="Helical" evidence="5">
    <location>
        <begin position="301"/>
        <end position="325"/>
    </location>
</feature>
<dbReference type="GO" id="GO:0007165">
    <property type="term" value="P:signal transduction"/>
    <property type="evidence" value="ECO:0007669"/>
    <property type="project" value="InterPro"/>
</dbReference>